<dbReference type="Proteomes" id="UP000321083">
    <property type="component" value="Unassembled WGS sequence"/>
</dbReference>
<reference evidence="1 2" key="2">
    <citation type="submission" date="2019-08" db="EMBL/GenBank/DDBJ databases">
        <authorList>
            <person name="Henke P."/>
        </authorList>
    </citation>
    <scope>NUCLEOTIDE SEQUENCE [LARGE SCALE GENOMIC DNA]</scope>
    <source>
        <strain evidence="1">Phe10_nw2017</strain>
    </source>
</reference>
<evidence type="ECO:0000313" key="1">
    <source>
        <dbReference type="EMBL" id="TWW07896.1"/>
    </source>
</evidence>
<evidence type="ECO:0000313" key="2">
    <source>
        <dbReference type="Proteomes" id="UP000321083"/>
    </source>
</evidence>
<organism evidence="1 2">
    <name type="scientific">Planctomyces bekefii</name>
    <dbReference type="NCBI Taxonomy" id="1653850"/>
    <lineage>
        <taxon>Bacteria</taxon>
        <taxon>Pseudomonadati</taxon>
        <taxon>Planctomycetota</taxon>
        <taxon>Planctomycetia</taxon>
        <taxon>Planctomycetales</taxon>
        <taxon>Planctomycetaceae</taxon>
        <taxon>Planctomyces</taxon>
    </lineage>
</organism>
<protein>
    <submittedName>
        <fullName evidence="1">Uncharacterized protein</fullName>
    </submittedName>
</protein>
<proteinExistence type="predicted"/>
<reference evidence="1 2" key="1">
    <citation type="submission" date="2019-08" db="EMBL/GenBank/DDBJ databases">
        <title>100 year-old enigma solved: identification of Planctomyces bekefii, the type genus and species of the phylum Planctomycetes.</title>
        <authorList>
            <person name="Svetlana D.N."/>
            <person name="Overmann J."/>
        </authorList>
    </citation>
    <scope>NUCLEOTIDE SEQUENCE [LARGE SCALE GENOMIC DNA]</scope>
    <source>
        <strain evidence="1">Phe10_nw2017</strain>
    </source>
</reference>
<dbReference type="EMBL" id="SRHE01000955">
    <property type="protein sequence ID" value="TWW07896.1"/>
    <property type="molecule type" value="Genomic_DNA"/>
</dbReference>
<feature type="non-terminal residue" evidence="1">
    <location>
        <position position="31"/>
    </location>
</feature>
<dbReference type="AlphaFoldDB" id="A0A5C6LZG3"/>
<keyword evidence="2" id="KW-1185">Reference proteome</keyword>
<name>A0A5C6LZG3_9PLAN</name>
<sequence>MSTKGDVLLTTLPGNHLQPLQIAGMSATGRI</sequence>
<accession>A0A5C6LZG3</accession>
<comment type="caution">
    <text evidence="1">The sequence shown here is derived from an EMBL/GenBank/DDBJ whole genome shotgun (WGS) entry which is preliminary data.</text>
</comment>
<gene>
    <name evidence="1" type="ORF">E3A20_29770</name>
</gene>